<dbReference type="PANTHER" id="PTHR44240">
    <property type="entry name" value="DNAJ DOMAIN (PROKARYOTIC HEAT SHOCK PROTEIN)-RELATED"/>
    <property type="match status" value="1"/>
</dbReference>
<dbReference type="PRINTS" id="PR00625">
    <property type="entry name" value="JDOMAIN"/>
</dbReference>
<dbReference type="SMART" id="SM00271">
    <property type="entry name" value="DnaJ"/>
    <property type="match status" value="1"/>
</dbReference>
<evidence type="ECO:0008006" key="6">
    <source>
        <dbReference type="Google" id="ProtNLM"/>
    </source>
</evidence>
<proteinExistence type="predicted"/>
<dbReference type="InterPro" id="IPR052276">
    <property type="entry name" value="Diphthamide-biosynth_chaperone"/>
</dbReference>
<evidence type="ECO:0000256" key="1">
    <source>
        <dbReference type="SAM" id="MobiDB-lite"/>
    </source>
</evidence>
<dbReference type="PROSITE" id="PS50076">
    <property type="entry name" value="DNAJ_2"/>
    <property type="match status" value="1"/>
</dbReference>
<feature type="domain" description="NERD" evidence="3">
    <location>
        <begin position="148"/>
        <end position="255"/>
    </location>
</feature>
<evidence type="ECO:0000259" key="3">
    <source>
        <dbReference type="PROSITE" id="PS50965"/>
    </source>
</evidence>
<reference evidence="5" key="1">
    <citation type="journal article" date="2019" name="Int. J. Syst. Evol. Microbiol.">
        <title>The Global Catalogue of Microorganisms (GCM) 10K type strain sequencing project: providing services to taxonomists for standard genome sequencing and annotation.</title>
        <authorList>
            <consortium name="The Broad Institute Genomics Platform"/>
            <consortium name="The Broad Institute Genome Sequencing Center for Infectious Disease"/>
            <person name="Wu L."/>
            <person name="Ma J."/>
        </authorList>
    </citation>
    <scope>NUCLEOTIDE SEQUENCE [LARGE SCALE GENOMIC DNA]</scope>
    <source>
        <strain evidence="5">NBRC 108725</strain>
    </source>
</reference>
<dbReference type="Gene3D" id="1.10.287.110">
    <property type="entry name" value="DnaJ domain"/>
    <property type="match status" value="1"/>
</dbReference>
<dbReference type="InterPro" id="IPR001623">
    <property type="entry name" value="DnaJ_domain"/>
</dbReference>
<sequence>MSDSPVSESPYEALGVPSSASEDELRRAYRRLLRETHPDTGGDPTRFIAVQRAWELIGTPAARADYDRGHTYSPGGSERVSWAPPPRASSAPSSTRPGARSYGHPGGWRRERFLRLLQEWVGRGVAIDDPYDPALVRRAPRELRRILADALAEEATARLVSELGIGYTVWHDVATGEPEDKLDHVVLGPTGLFAILSEDFGGVVRVRRGEVDGVSVEGDRPLHALASRARVIARAARIKFGGLLLVVPDDELEEPYVVAGSSRGALMAVVRRSVLPALLRDGLPGARTVGGTELFDLRTRLQTVITFV</sequence>
<dbReference type="RefSeq" id="WP_286276623.1">
    <property type="nucleotide sequence ID" value="NZ_AP027731.1"/>
</dbReference>
<organism evidence="4 5">
    <name type="scientific">Naasia aerilata</name>
    <dbReference type="NCBI Taxonomy" id="1162966"/>
    <lineage>
        <taxon>Bacteria</taxon>
        <taxon>Bacillati</taxon>
        <taxon>Actinomycetota</taxon>
        <taxon>Actinomycetes</taxon>
        <taxon>Micrococcales</taxon>
        <taxon>Microbacteriaceae</taxon>
        <taxon>Naasia</taxon>
    </lineage>
</organism>
<feature type="compositionally biased region" description="Low complexity" evidence="1">
    <location>
        <begin position="88"/>
        <end position="101"/>
    </location>
</feature>
<gene>
    <name evidence="4" type="ORF">GCM10025866_24960</name>
</gene>
<protein>
    <recommendedName>
        <fullName evidence="6">Molecular chaperone DnaJ</fullName>
    </recommendedName>
</protein>
<evidence type="ECO:0000259" key="2">
    <source>
        <dbReference type="PROSITE" id="PS50076"/>
    </source>
</evidence>
<dbReference type="Pfam" id="PF00226">
    <property type="entry name" value="DnaJ"/>
    <property type="match status" value="1"/>
</dbReference>
<dbReference type="InterPro" id="IPR011528">
    <property type="entry name" value="NERD"/>
</dbReference>
<name>A0ABM8GE59_9MICO</name>
<dbReference type="Proteomes" id="UP001321498">
    <property type="component" value="Chromosome"/>
</dbReference>
<feature type="region of interest" description="Disordered" evidence="1">
    <location>
        <begin position="65"/>
        <end position="104"/>
    </location>
</feature>
<dbReference type="EMBL" id="AP027731">
    <property type="protein sequence ID" value="BDZ46587.1"/>
    <property type="molecule type" value="Genomic_DNA"/>
</dbReference>
<feature type="region of interest" description="Disordered" evidence="1">
    <location>
        <begin position="1"/>
        <end position="23"/>
    </location>
</feature>
<evidence type="ECO:0000313" key="5">
    <source>
        <dbReference type="Proteomes" id="UP001321498"/>
    </source>
</evidence>
<dbReference type="PROSITE" id="PS50965">
    <property type="entry name" value="NERD"/>
    <property type="match status" value="1"/>
</dbReference>
<keyword evidence="5" id="KW-1185">Reference proteome</keyword>
<accession>A0ABM8GE59</accession>
<dbReference type="InterPro" id="IPR036869">
    <property type="entry name" value="J_dom_sf"/>
</dbReference>
<evidence type="ECO:0000313" key="4">
    <source>
        <dbReference type="EMBL" id="BDZ46587.1"/>
    </source>
</evidence>
<dbReference type="SUPFAM" id="SSF46565">
    <property type="entry name" value="Chaperone J-domain"/>
    <property type="match status" value="1"/>
</dbReference>
<dbReference type="PANTHER" id="PTHR44240:SF10">
    <property type="entry name" value="J DOMAIN-CONTAINING PROTEIN"/>
    <property type="match status" value="1"/>
</dbReference>
<feature type="domain" description="J" evidence="2">
    <location>
        <begin position="9"/>
        <end position="70"/>
    </location>
</feature>